<feature type="active site" description="Charge relay system; for autoendoproteolytic cleavage activity" evidence="12">
    <location>
        <position position="253"/>
    </location>
</feature>
<feature type="active site" description="Schiff-base intermediate with substrate; via pyruvic acid; for decarboxylase activity" evidence="12">
    <location>
        <position position="253"/>
    </location>
</feature>
<dbReference type="EMBL" id="CP013928">
    <property type="protein sequence ID" value="AMJ77244.1"/>
    <property type="molecule type" value="Genomic_DNA"/>
</dbReference>
<evidence type="ECO:0000256" key="1">
    <source>
        <dbReference type="ARBA" id="ARBA00005189"/>
    </source>
</evidence>
<dbReference type="EC" id="4.1.1.65" evidence="12"/>
<keyword evidence="9 12" id="KW-0456">Lyase</keyword>
<dbReference type="HAMAP" id="MF_00662">
    <property type="entry name" value="PS_decarb_PSD_B_type1"/>
    <property type="match status" value="1"/>
</dbReference>
<feature type="region of interest" description="Disordered" evidence="13">
    <location>
        <begin position="281"/>
        <end position="325"/>
    </location>
</feature>
<keyword evidence="4 12" id="KW-0210">Decarboxylase</keyword>
<evidence type="ECO:0000256" key="9">
    <source>
        <dbReference type="ARBA" id="ARBA00023239"/>
    </source>
</evidence>
<organism evidence="14 15">
    <name type="scientific">Alteromonas mediterranea</name>
    <dbReference type="NCBI Taxonomy" id="314275"/>
    <lineage>
        <taxon>Bacteria</taxon>
        <taxon>Pseudomonadati</taxon>
        <taxon>Pseudomonadota</taxon>
        <taxon>Gammaproteobacteria</taxon>
        <taxon>Alteromonadales</taxon>
        <taxon>Alteromonadaceae</taxon>
        <taxon>Alteromonas/Salinimonas group</taxon>
        <taxon>Alteromonas</taxon>
    </lineage>
</organism>
<dbReference type="Proteomes" id="UP000061468">
    <property type="component" value="Chromosome"/>
</dbReference>
<dbReference type="GO" id="GO:0005886">
    <property type="term" value="C:plasma membrane"/>
    <property type="evidence" value="ECO:0007669"/>
    <property type="project" value="UniProtKB-SubCell"/>
</dbReference>
<evidence type="ECO:0000256" key="5">
    <source>
        <dbReference type="ARBA" id="ARBA00023098"/>
    </source>
</evidence>
<dbReference type="AlphaFoldDB" id="A0AAC9ACM7"/>
<accession>A0AAC9ACM7</accession>
<comment type="pathway">
    <text evidence="12">Phospholipid metabolism; phosphatidylethanolamine biosynthesis; phosphatidylethanolamine from CDP-diacylglycerol: step 2/2.</text>
</comment>
<keyword evidence="8 12" id="KW-0594">Phospholipid biosynthesis</keyword>
<feature type="chain" id="PRO_5041758092" description="Phosphatidylserine decarboxylase alpha chain" evidence="12">
    <location>
        <begin position="253"/>
        <end position="325"/>
    </location>
</feature>
<evidence type="ECO:0000256" key="12">
    <source>
        <dbReference type="HAMAP-Rule" id="MF_00662"/>
    </source>
</evidence>
<keyword evidence="10 12" id="KW-1208">Phospholipid metabolism</keyword>
<comment type="function">
    <text evidence="12">Catalyzes the formation of phosphatidylethanolamine (PtdEtn) from phosphatidylserine (PtdSer).</text>
</comment>
<keyword evidence="11 12" id="KW-0670">Pyruvate</keyword>
<dbReference type="NCBIfam" id="TIGR00163">
    <property type="entry name" value="PS_decarb"/>
    <property type="match status" value="1"/>
</dbReference>
<comment type="cofactor">
    <cofactor evidence="12">
        <name>pyruvate</name>
        <dbReference type="ChEBI" id="CHEBI:15361"/>
    </cofactor>
    <text evidence="12">Binds 1 pyruvoyl group covalently per subunit.</text>
</comment>
<protein>
    <recommendedName>
        <fullName evidence="12">Phosphatidylserine decarboxylase proenzyme</fullName>
        <ecNumber evidence="12">4.1.1.65</ecNumber>
    </recommendedName>
    <component>
        <recommendedName>
            <fullName evidence="12">Phosphatidylserine decarboxylase alpha chain</fullName>
        </recommendedName>
    </component>
    <component>
        <recommendedName>
            <fullName evidence="12">Phosphatidylserine decarboxylase beta chain</fullName>
        </recommendedName>
    </component>
</protein>
<evidence type="ECO:0000256" key="10">
    <source>
        <dbReference type="ARBA" id="ARBA00023264"/>
    </source>
</evidence>
<feature type="site" description="Cleavage (non-hydrolytic); by autocatalysis" evidence="12">
    <location>
        <begin position="252"/>
        <end position="253"/>
    </location>
</feature>
<sequence length="325" mass="35868">MLDWLKVNLQYVTPKHLLSRLVGKLAEAEMGSVTTFFIKLFIKQYNVDMTEALHEKPEHYRSFNKFFTRPLKPEARTIDESDDVLIHAVDGTVSQFGDIRSDSIFQAKGHDFSLTTLLGGKPDVAAPFKNGKFATVYLAPRDYHRIHMPIEGTLTDMLYVPGELFSVNPLTAQNIPGLFARNERVVALFDTPVGKMAMVLVGATIVASIETVWAGTVTPPTGKTVQHWSYETDSEAAVKLEKGAELGRFKLGSTIVVCFEKDMIDFEDIAPGMVTRLGEPMASKMSSQKAITPEQTTETPVQASNEFDDNAGETKKDTPSEGADS</sequence>
<evidence type="ECO:0000256" key="11">
    <source>
        <dbReference type="ARBA" id="ARBA00023317"/>
    </source>
</evidence>
<feature type="modified residue" description="Pyruvic acid (Ser); by autocatalysis" evidence="12">
    <location>
        <position position="253"/>
    </location>
</feature>
<evidence type="ECO:0000256" key="13">
    <source>
        <dbReference type="SAM" id="MobiDB-lite"/>
    </source>
</evidence>
<dbReference type="GO" id="GO:0004609">
    <property type="term" value="F:phosphatidylserine decarboxylase activity"/>
    <property type="evidence" value="ECO:0007669"/>
    <property type="project" value="UniProtKB-UniRule"/>
</dbReference>
<feature type="chain" id="PRO_5041758093" description="Phosphatidylserine decarboxylase beta chain" evidence="12">
    <location>
        <begin position="1"/>
        <end position="252"/>
    </location>
</feature>
<comment type="subunit">
    <text evidence="12">Heterodimer of a large membrane-associated beta subunit and a small pyruvoyl-containing alpha subunit.</text>
</comment>
<dbReference type="InterPro" id="IPR003817">
    <property type="entry name" value="PS_Dcarbxylase"/>
</dbReference>
<dbReference type="PANTHER" id="PTHR10067">
    <property type="entry name" value="PHOSPHATIDYLSERINE DECARBOXYLASE"/>
    <property type="match status" value="1"/>
</dbReference>
<comment type="PTM">
    <text evidence="12">Is synthesized initially as an inactive proenzyme. Formation of the active enzyme involves a self-maturation process in which the active site pyruvoyl group is generated from an internal serine residue via an autocatalytic post-translational modification. Two non-identical subunits are generated from the proenzyme in this reaction, and the pyruvate is formed at the N-terminus of the alpha chain, which is derived from the carboxyl end of the proenzyme. The autoendoproteolytic cleavage occurs by a canonical serine protease mechanism, in which the side chain hydroxyl group of the serine supplies its oxygen atom to form the C-terminus of the beta chain, while the remainder of the serine residue undergoes an oxidative deamination to produce ammonia and the pyruvoyl prosthetic group on the alpha chain. During this reaction, the Ser that is part of the protease active site of the proenzyme becomes the pyruvoyl prosthetic group, which constitutes an essential element of the active site of the mature decarboxylase.</text>
</comment>
<proteinExistence type="inferred from homology"/>
<evidence type="ECO:0000256" key="6">
    <source>
        <dbReference type="ARBA" id="ARBA00023136"/>
    </source>
</evidence>
<gene>
    <name evidence="12" type="primary">psd</name>
    <name evidence="14" type="ORF">AV942_02425</name>
</gene>
<keyword evidence="7 12" id="KW-0865">Zymogen</keyword>
<evidence type="ECO:0000313" key="15">
    <source>
        <dbReference type="Proteomes" id="UP000061468"/>
    </source>
</evidence>
<feature type="active site" description="Charge relay system; for autoendoproteolytic cleavage activity" evidence="12">
    <location>
        <position position="147"/>
    </location>
</feature>
<dbReference type="RefSeq" id="WP_015066110.1">
    <property type="nucleotide sequence ID" value="NZ_CAXGIV010000008.1"/>
</dbReference>
<feature type="compositionally biased region" description="Polar residues" evidence="13">
    <location>
        <begin position="284"/>
        <end position="305"/>
    </location>
</feature>
<keyword evidence="3 12" id="KW-0444">Lipid biosynthesis</keyword>
<name>A0AAC9ACM7_9ALTE</name>
<comment type="pathway">
    <text evidence="1">Lipid metabolism.</text>
</comment>
<dbReference type="Pfam" id="PF02666">
    <property type="entry name" value="PS_Dcarbxylase"/>
    <property type="match status" value="1"/>
</dbReference>
<evidence type="ECO:0000256" key="8">
    <source>
        <dbReference type="ARBA" id="ARBA00023209"/>
    </source>
</evidence>
<dbReference type="InterPro" id="IPR033178">
    <property type="entry name" value="PSD_type1_pro"/>
</dbReference>
<comment type="catalytic activity">
    <reaction evidence="12">
        <text>a 1,2-diacyl-sn-glycero-3-phospho-L-serine + H(+) = a 1,2-diacyl-sn-glycero-3-phosphoethanolamine + CO2</text>
        <dbReference type="Rhea" id="RHEA:20828"/>
        <dbReference type="ChEBI" id="CHEBI:15378"/>
        <dbReference type="ChEBI" id="CHEBI:16526"/>
        <dbReference type="ChEBI" id="CHEBI:57262"/>
        <dbReference type="ChEBI" id="CHEBI:64612"/>
        <dbReference type="EC" id="4.1.1.65"/>
    </reaction>
</comment>
<evidence type="ECO:0000256" key="4">
    <source>
        <dbReference type="ARBA" id="ARBA00022793"/>
    </source>
</evidence>
<feature type="active site" description="Charge relay system; for autoendoproteolytic cleavage activity" evidence="12">
    <location>
        <position position="90"/>
    </location>
</feature>
<dbReference type="GO" id="GO:0006646">
    <property type="term" value="P:phosphatidylethanolamine biosynthetic process"/>
    <property type="evidence" value="ECO:0007669"/>
    <property type="project" value="UniProtKB-UniRule"/>
</dbReference>
<dbReference type="InterPro" id="IPR033177">
    <property type="entry name" value="PSD-B"/>
</dbReference>
<evidence type="ECO:0000313" key="14">
    <source>
        <dbReference type="EMBL" id="AMJ77244.1"/>
    </source>
</evidence>
<comment type="similarity">
    <text evidence="12">Belongs to the phosphatidylserine decarboxylase family. PSD-B subfamily. Prokaryotic type I sub-subfamily.</text>
</comment>
<keyword evidence="5 12" id="KW-0443">Lipid metabolism</keyword>
<reference evidence="14 15" key="1">
    <citation type="submission" date="2015-12" db="EMBL/GenBank/DDBJ databases">
        <title>Intraspecies pangenome expansion in the marine bacterium Alteromonas.</title>
        <authorList>
            <person name="Lopez-Perez M."/>
            <person name="Rodriguez-Valera F."/>
        </authorList>
    </citation>
    <scope>NUCLEOTIDE SEQUENCE [LARGE SCALE GENOMIC DNA]</scope>
    <source>
        <strain evidence="14 15">UM8</strain>
    </source>
</reference>
<evidence type="ECO:0000256" key="3">
    <source>
        <dbReference type="ARBA" id="ARBA00022516"/>
    </source>
</evidence>
<keyword evidence="2 12" id="KW-1003">Cell membrane</keyword>
<keyword evidence="6 12" id="KW-0472">Membrane</keyword>
<evidence type="ECO:0000256" key="2">
    <source>
        <dbReference type="ARBA" id="ARBA00022475"/>
    </source>
</evidence>
<comment type="subcellular location">
    <subcellularLocation>
        <location evidence="12">Cell membrane</location>
        <topology evidence="12">Peripheral membrane protein</topology>
    </subcellularLocation>
</comment>
<evidence type="ECO:0000256" key="7">
    <source>
        <dbReference type="ARBA" id="ARBA00023145"/>
    </source>
</evidence>
<dbReference type="PANTHER" id="PTHR10067:SF6">
    <property type="entry name" value="PHOSPHATIDYLSERINE DECARBOXYLASE PROENZYME, MITOCHONDRIAL"/>
    <property type="match status" value="1"/>
</dbReference>